<reference evidence="2 3" key="1">
    <citation type="submission" date="2014-11" db="EMBL/GenBank/DDBJ databases">
        <title>Genetic blueprint of the zoonotic pathogen Toxocara canis.</title>
        <authorList>
            <person name="Zhu X.-Q."/>
            <person name="Korhonen P.K."/>
            <person name="Cai H."/>
            <person name="Young N.D."/>
            <person name="Nejsum P."/>
            <person name="von Samson-Himmelstjerna G."/>
            <person name="Boag P.R."/>
            <person name="Tan P."/>
            <person name="Li Q."/>
            <person name="Min J."/>
            <person name="Yang Y."/>
            <person name="Wang X."/>
            <person name="Fang X."/>
            <person name="Hall R.S."/>
            <person name="Hofmann A."/>
            <person name="Sternberg P.W."/>
            <person name="Jex A.R."/>
            <person name="Gasser R.B."/>
        </authorList>
    </citation>
    <scope>NUCLEOTIDE SEQUENCE [LARGE SCALE GENOMIC DNA]</scope>
    <source>
        <strain evidence="2">PN_DK_2014</strain>
    </source>
</reference>
<evidence type="ECO:0000313" key="2">
    <source>
        <dbReference type="EMBL" id="KHN80630.1"/>
    </source>
</evidence>
<dbReference type="GO" id="GO:0035869">
    <property type="term" value="C:ciliary transition zone"/>
    <property type="evidence" value="ECO:0007669"/>
    <property type="project" value="TreeGrafter"/>
</dbReference>
<keyword evidence="3" id="KW-1185">Reference proteome</keyword>
<dbReference type="EMBL" id="JPKZ01001699">
    <property type="protein sequence ID" value="KHN80630.1"/>
    <property type="molecule type" value="Genomic_DNA"/>
</dbReference>
<gene>
    <name evidence="2" type="primary">Cc2d2a</name>
    <name evidence="2" type="ORF">Tcan_09906</name>
</gene>
<dbReference type="GO" id="GO:1905515">
    <property type="term" value="P:non-motile cilium assembly"/>
    <property type="evidence" value="ECO:0007669"/>
    <property type="project" value="TreeGrafter"/>
</dbReference>
<dbReference type="SMART" id="SM00239">
    <property type="entry name" value="C2"/>
    <property type="match status" value="1"/>
</dbReference>
<dbReference type="GO" id="GO:1904491">
    <property type="term" value="P:protein localization to ciliary transition zone"/>
    <property type="evidence" value="ECO:0007669"/>
    <property type="project" value="TreeGrafter"/>
</dbReference>
<sequence>MSQLLDRFSSENRAINFHDVVREEPIPTIFSAFGTLFGPADTSRKLKPMRRPTVRQQPISGLDYRIVVNVQSAINLPERIHGRLQPFVEFSFQGSTTRTTVVSGRNPCWQQSIAIKLSRTREMENDFKLIVDYLQLNIYDEVVTKLDSDDREPNSVHEQLEKHLIGCVLIPFSTVYCNAKIDGCLRVRTPLFFSSYKHFDKPSYIKVLIAIDPAIIPPSIVSSSAIDSIESEQLLKQCIRWENESRNHFPERRFVSLVCDTNGRRVLACRYISAIKPPSYVESQSIERTLETACRIISYVPFVSDPIMFPGVCDIWTNADQVPA</sequence>
<feature type="domain" description="C2" evidence="1">
    <location>
        <begin position="46"/>
        <end position="185"/>
    </location>
</feature>
<name>A0A0B2VHZ2_TOXCA</name>
<accession>A0A0B2VHZ2</accession>
<dbReference type="STRING" id="6265.A0A0B2VHZ2"/>
<dbReference type="Gene3D" id="2.60.40.150">
    <property type="entry name" value="C2 domain"/>
    <property type="match status" value="1"/>
</dbReference>
<dbReference type="InterPro" id="IPR035892">
    <property type="entry name" value="C2_domain_sf"/>
</dbReference>
<protein>
    <submittedName>
        <fullName evidence="2">Coiled-coil and C2 domain-containing protein 2A</fullName>
    </submittedName>
</protein>
<dbReference type="OrthoDB" id="2162143at2759"/>
<dbReference type="SUPFAM" id="SSF49562">
    <property type="entry name" value="C2 domain (Calcium/lipid-binding domain, CaLB)"/>
    <property type="match status" value="1"/>
</dbReference>
<comment type="caution">
    <text evidence="2">The sequence shown here is derived from an EMBL/GenBank/DDBJ whole genome shotgun (WGS) entry which is preliminary data.</text>
</comment>
<proteinExistence type="predicted"/>
<dbReference type="PANTHER" id="PTHR20837">
    <property type="entry name" value="CENTROSOMAL PROTEIN-RELATED"/>
    <property type="match status" value="1"/>
</dbReference>
<organism evidence="2 3">
    <name type="scientific">Toxocara canis</name>
    <name type="common">Canine roundworm</name>
    <dbReference type="NCBI Taxonomy" id="6265"/>
    <lineage>
        <taxon>Eukaryota</taxon>
        <taxon>Metazoa</taxon>
        <taxon>Ecdysozoa</taxon>
        <taxon>Nematoda</taxon>
        <taxon>Chromadorea</taxon>
        <taxon>Rhabditida</taxon>
        <taxon>Spirurina</taxon>
        <taxon>Ascaridomorpha</taxon>
        <taxon>Ascaridoidea</taxon>
        <taxon>Toxocaridae</taxon>
        <taxon>Toxocara</taxon>
    </lineage>
</organism>
<evidence type="ECO:0000259" key="1">
    <source>
        <dbReference type="PROSITE" id="PS50004"/>
    </source>
</evidence>
<dbReference type="Proteomes" id="UP000031036">
    <property type="component" value="Unassembled WGS sequence"/>
</dbReference>
<dbReference type="PANTHER" id="PTHR20837:SF0">
    <property type="entry name" value="COILED-COIL AND C2 DOMAIN-CONTAINING PROTEIN 2A"/>
    <property type="match status" value="1"/>
</dbReference>
<dbReference type="AlphaFoldDB" id="A0A0B2VHZ2"/>
<dbReference type="PROSITE" id="PS50004">
    <property type="entry name" value="C2"/>
    <property type="match status" value="1"/>
</dbReference>
<evidence type="ECO:0000313" key="3">
    <source>
        <dbReference type="Proteomes" id="UP000031036"/>
    </source>
</evidence>
<dbReference type="InterPro" id="IPR052434">
    <property type="entry name" value="Tectonic-like_complex_comp"/>
</dbReference>
<dbReference type="InterPro" id="IPR000008">
    <property type="entry name" value="C2_dom"/>
</dbReference>